<dbReference type="InterPro" id="IPR036397">
    <property type="entry name" value="RNaseH_sf"/>
</dbReference>
<dbReference type="Proteomes" id="UP000886998">
    <property type="component" value="Unassembled WGS sequence"/>
</dbReference>
<reference evidence="1" key="1">
    <citation type="submission" date="2020-08" db="EMBL/GenBank/DDBJ databases">
        <title>Multicomponent nature underlies the extraordinary mechanical properties of spider dragline silk.</title>
        <authorList>
            <person name="Kono N."/>
            <person name="Nakamura H."/>
            <person name="Mori M."/>
            <person name="Yoshida Y."/>
            <person name="Ohtoshi R."/>
            <person name="Malay A.D."/>
            <person name="Moran D.A.P."/>
            <person name="Tomita M."/>
            <person name="Numata K."/>
            <person name="Arakawa K."/>
        </authorList>
    </citation>
    <scope>NUCLEOTIDE SEQUENCE</scope>
</reference>
<sequence>MTSPNILTAAINMLGLETLEHLPYRSDLASSDFYLIRPLKETLRVCRFAPNMDVKNAVHNTLALNVGELADLTSEILALKVVGREGHVGEEEERYSNI</sequence>
<evidence type="ECO:0000313" key="2">
    <source>
        <dbReference type="Proteomes" id="UP000886998"/>
    </source>
</evidence>
<keyword evidence="2" id="KW-1185">Reference proteome</keyword>
<evidence type="ECO:0000313" key="1">
    <source>
        <dbReference type="EMBL" id="GFS57041.1"/>
    </source>
</evidence>
<dbReference type="GO" id="GO:0003676">
    <property type="term" value="F:nucleic acid binding"/>
    <property type="evidence" value="ECO:0007669"/>
    <property type="project" value="InterPro"/>
</dbReference>
<gene>
    <name evidence="1" type="ORF">TNIN_497551</name>
</gene>
<comment type="caution">
    <text evidence="1">The sequence shown here is derived from an EMBL/GenBank/DDBJ whole genome shotgun (WGS) entry which is preliminary data.</text>
</comment>
<name>A0A8X6MIS7_9ARAC</name>
<dbReference type="Gene3D" id="3.30.420.10">
    <property type="entry name" value="Ribonuclease H-like superfamily/Ribonuclease H"/>
    <property type="match status" value="1"/>
</dbReference>
<organism evidence="1 2">
    <name type="scientific">Trichonephila inaurata madagascariensis</name>
    <dbReference type="NCBI Taxonomy" id="2747483"/>
    <lineage>
        <taxon>Eukaryota</taxon>
        <taxon>Metazoa</taxon>
        <taxon>Ecdysozoa</taxon>
        <taxon>Arthropoda</taxon>
        <taxon>Chelicerata</taxon>
        <taxon>Arachnida</taxon>
        <taxon>Araneae</taxon>
        <taxon>Araneomorphae</taxon>
        <taxon>Entelegynae</taxon>
        <taxon>Araneoidea</taxon>
        <taxon>Nephilidae</taxon>
        <taxon>Trichonephila</taxon>
        <taxon>Trichonephila inaurata</taxon>
    </lineage>
</organism>
<dbReference type="EMBL" id="BMAV01027187">
    <property type="protein sequence ID" value="GFS57041.1"/>
    <property type="molecule type" value="Genomic_DNA"/>
</dbReference>
<proteinExistence type="predicted"/>
<dbReference type="AlphaFoldDB" id="A0A8X6MIS7"/>
<accession>A0A8X6MIS7</accession>
<protein>
    <submittedName>
        <fullName evidence="1">Uncharacterized protein</fullName>
    </submittedName>
</protein>